<dbReference type="GO" id="GO:0009615">
    <property type="term" value="P:response to virus"/>
    <property type="evidence" value="ECO:0007669"/>
    <property type="project" value="TreeGrafter"/>
</dbReference>
<evidence type="ECO:0000256" key="1">
    <source>
        <dbReference type="ARBA" id="ARBA00004123"/>
    </source>
</evidence>
<evidence type="ECO:0000259" key="6">
    <source>
        <dbReference type="PROSITE" id="PS50918"/>
    </source>
</evidence>
<accession>A0A8D2PP13</accession>
<feature type="domain" description="C3H1-type" evidence="5">
    <location>
        <begin position="47"/>
        <end position="71"/>
    </location>
</feature>
<dbReference type="GO" id="GO:0003723">
    <property type="term" value="F:RNA binding"/>
    <property type="evidence" value="ECO:0007669"/>
    <property type="project" value="TreeGrafter"/>
</dbReference>
<dbReference type="Pfam" id="PF23466">
    <property type="entry name" value="WWE_4"/>
    <property type="match status" value="1"/>
</dbReference>
<dbReference type="Proteomes" id="UP000694401">
    <property type="component" value="Unassembled WGS sequence"/>
</dbReference>
<organism evidence="7 8">
    <name type="scientific">Zosterops lateralis melanops</name>
    <dbReference type="NCBI Taxonomy" id="1220523"/>
    <lineage>
        <taxon>Eukaryota</taxon>
        <taxon>Metazoa</taxon>
        <taxon>Chordata</taxon>
        <taxon>Craniata</taxon>
        <taxon>Vertebrata</taxon>
        <taxon>Euteleostomi</taxon>
        <taxon>Archelosauria</taxon>
        <taxon>Archosauria</taxon>
        <taxon>Dinosauria</taxon>
        <taxon>Saurischia</taxon>
        <taxon>Theropoda</taxon>
        <taxon>Coelurosauria</taxon>
        <taxon>Aves</taxon>
        <taxon>Neognathae</taxon>
        <taxon>Neoaves</taxon>
        <taxon>Telluraves</taxon>
        <taxon>Australaves</taxon>
        <taxon>Passeriformes</taxon>
        <taxon>Sylvioidea</taxon>
        <taxon>Zosteropidae</taxon>
        <taxon>Zosterops</taxon>
    </lineage>
</organism>
<evidence type="ECO:0000256" key="2">
    <source>
        <dbReference type="ARBA" id="ARBA00023242"/>
    </source>
</evidence>
<dbReference type="InterPro" id="IPR004170">
    <property type="entry name" value="WWE_dom"/>
</dbReference>
<comment type="subcellular location">
    <subcellularLocation>
        <location evidence="1">Nucleus</location>
    </subcellularLocation>
</comment>
<evidence type="ECO:0000313" key="7">
    <source>
        <dbReference type="Ensembl" id="ENSZLMP00000017126.1"/>
    </source>
</evidence>
<keyword evidence="2" id="KW-0539">Nucleus</keyword>
<protein>
    <submittedName>
        <fullName evidence="7">Uncharacterized protein</fullName>
    </submittedName>
</protein>
<evidence type="ECO:0000256" key="4">
    <source>
        <dbReference type="PROSITE-ProRule" id="PRU00723"/>
    </source>
</evidence>
<dbReference type="GO" id="GO:0032481">
    <property type="term" value="P:positive regulation of type I interferon production"/>
    <property type="evidence" value="ECO:0007669"/>
    <property type="project" value="TreeGrafter"/>
</dbReference>
<keyword evidence="4" id="KW-0862">Zinc</keyword>
<feature type="domain" description="WWE" evidence="6">
    <location>
        <begin position="217"/>
        <end position="260"/>
    </location>
</feature>
<keyword evidence="4" id="KW-0479">Metal-binding</keyword>
<reference evidence="7" key="1">
    <citation type="submission" date="2025-08" db="UniProtKB">
        <authorList>
            <consortium name="Ensembl"/>
        </authorList>
    </citation>
    <scope>IDENTIFICATION</scope>
</reference>
<keyword evidence="4" id="KW-0863">Zinc-finger</keyword>
<dbReference type="InterPro" id="IPR000571">
    <property type="entry name" value="Znf_CCCH"/>
</dbReference>
<dbReference type="InterPro" id="IPR037197">
    <property type="entry name" value="WWE_dom_sf"/>
</dbReference>
<dbReference type="PROSITE" id="PS50918">
    <property type="entry name" value="WWE"/>
    <property type="match status" value="1"/>
</dbReference>
<dbReference type="PROSITE" id="PS50103">
    <property type="entry name" value="ZF_C3H1"/>
    <property type="match status" value="1"/>
</dbReference>
<dbReference type="PANTHER" id="PTHR45740">
    <property type="entry name" value="POLY [ADP-RIBOSE] POLYMERASE"/>
    <property type="match status" value="1"/>
</dbReference>
<evidence type="ECO:0000313" key="8">
    <source>
        <dbReference type="Proteomes" id="UP000694401"/>
    </source>
</evidence>
<comment type="similarity">
    <text evidence="3">Belongs to the ARTD/PARP family.</text>
</comment>
<dbReference type="AlphaFoldDB" id="A0A8D2PP13"/>
<proteinExistence type="inferred from homology"/>
<dbReference type="GO" id="GO:0005634">
    <property type="term" value="C:nucleus"/>
    <property type="evidence" value="ECO:0007669"/>
    <property type="project" value="UniProtKB-SubCell"/>
</dbReference>
<dbReference type="PANTHER" id="PTHR45740:SF8">
    <property type="entry name" value="ZINC FINGER CCCH-TYPE ANTIVIRAL PROTEIN 1"/>
    <property type="match status" value="1"/>
</dbReference>
<evidence type="ECO:0000256" key="3">
    <source>
        <dbReference type="ARBA" id="ARBA00024347"/>
    </source>
</evidence>
<sequence>CIRFCYSHDILNAENKKVLKKHDLSGLSEIELQVLLLQNDPFFLPDPCHFYNKKGHHCMQQNNCNKLHVCRHFLLGKCKFPQCVMSHNLLDRHASRVSKCRIFLLEQIWTAVFFAVGKKDSSSVEDSKDDKKDNCDEICLFYFLTMSDFFTDKCKSVHYHLPYKWEINDGLDWHDLPMMEEIEKAYCDPKNSRCSNAGLLTMTCCSSLIRRLSTPSSVTKPTFLLTTEWVWYWKNNQDKWIEYGEQVSSHPVLQLEKFLA</sequence>
<name>A0A8D2PP13_ZOSLA</name>
<feature type="zinc finger region" description="C3H1-type" evidence="4">
    <location>
        <begin position="47"/>
        <end position="71"/>
    </location>
</feature>
<dbReference type="GO" id="GO:1990404">
    <property type="term" value="F:NAD+-protein mono-ADP-ribosyltransferase activity"/>
    <property type="evidence" value="ECO:0007669"/>
    <property type="project" value="TreeGrafter"/>
</dbReference>
<dbReference type="GO" id="GO:0008270">
    <property type="term" value="F:zinc ion binding"/>
    <property type="evidence" value="ECO:0007669"/>
    <property type="project" value="UniProtKB-KW"/>
</dbReference>
<keyword evidence="8" id="KW-1185">Reference proteome</keyword>
<dbReference type="InterPro" id="IPR051712">
    <property type="entry name" value="ARTD-AVP"/>
</dbReference>
<dbReference type="GO" id="GO:0061014">
    <property type="term" value="P:positive regulation of mRNA catabolic process"/>
    <property type="evidence" value="ECO:0007669"/>
    <property type="project" value="TreeGrafter"/>
</dbReference>
<dbReference type="Gene3D" id="3.30.720.50">
    <property type="match status" value="1"/>
</dbReference>
<reference evidence="7" key="2">
    <citation type="submission" date="2025-09" db="UniProtKB">
        <authorList>
            <consortium name="Ensembl"/>
        </authorList>
    </citation>
    <scope>IDENTIFICATION</scope>
</reference>
<evidence type="ECO:0000259" key="5">
    <source>
        <dbReference type="PROSITE" id="PS50103"/>
    </source>
</evidence>
<dbReference type="Ensembl" id="ENSZLMT00000017609.1">
    <property type="protein sequence ID" value="ENSZLMP00000017126.1"/>
    <property type="gene ID" value="ENSZLMG00000011845.1"/>
</dbReference>